<dbReference type="STRING" id="420662.Mpe_A2647"/>
<evidence type="ECO:0000313" key="1">
    <source>
        <dbReference type="EMBL" id="ABM95601.1"/>
    </source>
</evidence>
<dbReference type="EMBL" id="CP000555">
    <property type="protein sequence ID" value="ABM95601.1"/>
    <property type="molecule type" value="Genomic_DNA"/>
</dbReference>
<sequence>MPGRPGPDTPASPPLAGWPLPWAGPRLDAMSYTHLQSFNNRAALARSSIAGCYSCLGSFKPQDVVAWVHDDTTAVCPICSADTVLPGVGDVRALHAARAAQFDSAETVPAVLSLLPERN</sequence>
<evidence type="ECO:0008006" key="3">
    <source>
        <dbReference type="Google" id="ProtNLM"/>
    </source>
</evidence>
<reference evidence="1 2" key="1">
    <citation type="journal article" date="2007" name="J. Bacteriol.">
        <title>Whole-genome analysis of the methyl tert-butyl ether-degrading beta-proteobacterium Methylibium petroleiphilum PM1.</title>
        <authorList>
            <person name="Kane S.R."/>
            <person name="Chakicherla A.Y."/>
            <person name="Chain P.S.G."/>
            <person name="Schmidt R."/>
            <person name="Shin M.W."/>
            <person name="Legler T.C."/>
            <person name="Scow K.M."/>
            <person name="Larimer F.W."/>
            <person name="Lucas S.M."/>
            <person name="Richardson P.M."/>
            <person name="Hristova K.R."/>
        </authorList>
    </citation>
    <scope>NUCLEOTIDE SEQUENCE [LARGE SCALE GENOMIC DNA]</scope>
    <source>
        <strain evidence="2">ATCC BAA-1232 / LMG 22953 / PM1</strain>
    </source>
</reference>
<dbReference type="AlphaFoldDB" id="A2SJ62"/>
<dbReference type="Proteomes" id="UP000000366">
    <property type="component" value="Chromosome"/>
</dbReference>
<name>A2SJ62_METPP</name>
<dbReference type="KEGG" id="mpt:Mpe_A2647"/>
<organism evidence="1 2">
    <name type="scientific">Methylibium petroleiphilum (strain ATCC BAA-1232 / LMG 22953 / PM1)</name>
    <dbReference type="NCBI Taxonomy" id="420662"/>
    <lineage>
        <taxon>Bacteria</taxon>
        <taxon>Pseudomonadati</taxon>
        <taxon>Pseudomonadota</taxon>
        <taxon>Betaproteobacteria</taxon>
        <taxon>Burkholderiales</taxon>
        <taxon>Sphaerotilaceae</taxon>
        <taxon>Methylibium</taxon>
    </lineage>
</organism>
<protein>
    <recommendedName>
        <fullName evidence="3">Cytoplasmic protein</fullName>
    </recommendedName>
</protein>
<dbReference type="HOGENOM" id="CLU_166779_0_0_4"/>
<gene>
    <name evidence="1" type="ordered locus">Mpe_A2647</name>
</gene>
<keyword evidence="2" id="KW-1185">Reference proteome</keyword>
<evidence type="ECO:0000313" key="2">
    <source>
        <dbReference type="Proteomes" id="UP000000366"/>
    </source>
</evidence>
<accession>A2SJ62</accession>
<proteinExistence type="predicted"/>